<evidence type="ECO:0000256" key="3">
    <source>
        <dbReference type="SAM" id="Phobius"/>
    </source>
</evidence>
<dbReference type="SUPFAM" id="SSF48695">
    <property type="entry name" value="Multiheme cytochromes"/>
    <property type="match status" value="1"/>
</dbReference>
<dbReference type="InterPro" id="IPR051829">
    <property type="entry name" value="Multiheme_Cytochr_ET"/>
</dbReference>
<dbReference type="AlphaFoldDB" id="A0A0P1MN36"/>
<accession>A0A0P1MN36</accession>
<dbReference type="CDD" id="cd08168">
    <property type="entry name" value="Cytochrom_C3"/>
    <property type="match status" value="1"/>
</dbReference>
<dbReference type="InterPro" id="IPR036280">
    <property type="entry name" value="Multihaem_cyt_sf"/>
</dbReference>
<evidence type="ECO:0000256" key="2">
    <source>
        <dbReference type="SAM" id="MobiDB-lite"/>
    </source>
</evidence>
<gene>
    <name evidence="4" type="ORF">JGI23_00176</name>
</gene>
<evidence type="ECO:0000313" key="4">
    <source>
        <dbReference type="EMBL" id="CUS96759.1"/>
    </source>
</evidence>
<protein>
    <submittedName>
        <fullName evidence="4">Seven times multi-haem cytochrome CxxCH</fullName>
    </submittedName>
</protein>
<keyword evidence="1" id="KW-0732">Signal</keyword>
<keyword evidence="5" id="KW-1185">Reference proteome</keyword>
<feature type="transmembrane region" description="Helical" evidence="3">
    <location>
        <begin position="12"/>
        <end position="30"/>
    </location>
</feature>
<proteinExistence type="predicted"/>
<dbReference type="PANTHER" id="PTHR35038:SF8">
    <property type="entry name" value="C-TYPE POLYHEME CYTOCHROME OMCC"/>
    <property type="match status" value="1"/>
</dbReference>
<feature type="compositionally biased region" description="Basic and acidic residues" evidence="2">
    <location>
        <begin position="548"/>
        <end position="559"/>
    </location>
</feature>
<evidence type="ECO:0000256" key="1">
    <source>
        <dbReference type="ARBA" id="ARBA00022729"/>
    </source>
</evidence>
<evidence type="ECO:0000313" key="5">
    <source>
        <dbReference type="Proteomes" id="UP000199197"/>
    </source>
</evidence>
<dbReference type="Proteomes" id="UP000199197">
    <property type="component" value="Unassembled WGS sequence"/>
</dbReference>
<feature type="compositionally biased region" description="Polar residues" evidence="2">
    <location>
        <begin position="560"/>
        <end position="572"/>
    </location>
</feature>
<name>A0A0P1MN36_9BACT</name>
<keyword evidence="3" id="KW-0472">Membrane</keyword>
<dbReference type="PANTHER" id="PTHR35038">
    <property type="entry name" value="DISSIMILATORY SULFITE REDUCTASE SIRA"/>
    <property type="match status" value="1"/>
</dbReference>
<dbReference type="EMBL" id="CZVW01000002">
    <property type="protein sequence ID" value="CUS96759.1"/>
    <property type="molecule type" value="Genomic_DNA"/>
</dbReference>
<dbReference type="OrthoDB" id="9814800at2"/>
<organism evidence="4 5">
    <name type="scientific">Candidatus Chryseopegocella kryptomonas</name>
    <dbReference type="NCBI Taxonomy" id="1633643"/>
    <lineage>
        <taxon>Bacteria</taxon>
        <taxon>Pseudomonadati</taxon>
        <taxon>Candidatus Kryptoniota</taxon>
        <taxon>Candidatus Chryseopegocella</taxon>
    </lineage>
</organism>
<dbReference type="Gene3D" id="1.20.850.10">
    <property type="entry name" value="Hydroxylamine Oxidoreductase, Chain A, domain 2"/>
    <property type="match status" value="1"/>
</dbReference>
<dbReference type="Pfam" id="PF13447">
    <property type="entry name" value="Multi-haem_cyto"/>
    <property type="match status" value="1"/>
</dbReference>
<keyword evidence="3" id="KW-0812">Transmembrane</keyword>
<sequence length="572" mass="66271">MLQNEIRTQKLVIGIFSILLTVVLIIIAGVEAKRTTETKPVIEVSGINKRCVSCHTERGIAVKAIDQWKESQHAIKNIGCIDCHKAEQGDFDAFYCPDSDILVGKHPTPKDCAECHKQQVEEFAQSKHAHQFWVIKNDDRSIFEPTIATRNGCEQCHNISIVWPDQSVGECDACHPKHTFSRAVARQPETCGECHIGPDHPHIEIYLESKHGNIFRAKEKQMDLSYSSKDLKKIPIEVPTCTTCHMDGNETQPSTHNVSARLAWESQAAWSYRTVWLQDKLGDWKVKRGRMESICKSCHSPDFVEVYFLTADLVNLQYNEIRRSFVYWVKKLQKNGLIKELEANGKKYSDIVLNGWDEEPEYLMYHAWHHEGRRFRHGAIMMGADYTQWHGIWELQNDLVELIRWAAERGDPEAKKWVNSTHPSKFMPYAIYDIPGNAWGINALSNKVQFLYVNYKDYWDRVYQNVKYAYEKGLLSEEQWQLWLKRYNNKEHYLGTKYNVDSVYAYYQQLNAIDTKAMNEQVVNMQLPGKPFYEPGFGFMVEDNKAKSKDMVRRKEELNNNRQGTTTGGSVK</sequence>
<dbReference type="RefSeq" id="WP_092347360.1">
    <property type="nucleotide sequence ID" value="NZ_CZVW01000002.1"/>
</dbReference>
<keyword evidence="3" id="KW-1133">Transmembrane helix</keyword>
<reference evidence="5" key="1">
    <citation type="submission" date="2015-11" db="EMBL/GenBank/DDBJ databases">
        <authorList>
            <person name="Varghese N."/>
        </authorList>
    </citation>
    <scope>NUCLEOTIDE SEQUENCE [LARGE SCALE GENOMIC DNA]</scope>
    <source>
        <strain evidence="5">JGI-23</strain>
    </source>
</reference>
<dbReference type="Gene3D" id="1.10.780.10">
    <property type="entry name" value="Hydroxylamine Oxidoreductase, Chain A, domain 1"/>
    <property type="match status" value="1"/>
</dbReference>
<feature type="region of interest" description="Disordered" evidence="2">
    <location>
        <begin position="548"/>
        <end position="572"/>
    </location>
</feature>